<feature type="domain" description="C2H2-type" evidence="13">
    <location>
        <begin position="320"/>
        <end position="343"/>
    </location>
</feature>
<evidence type="ECO:0000256" key="7">
    <source>
        <dbReference type="ARBA" id="ARBA00023015"/>
    </source>
</evidence>
<keyword evidence="4" id="KW-0677">Repeat</keyword>
<protein>
    <recommendedName>
        <fullName evidence="13">C2H2-type domain-containing protein</fullName>
    </recommendedName>
</protein>
<dbReference type="FunFam" id="3.30.160.60:FF:000624">
    <property type="entry name" value="zinc finger protein 697"/>
    <property type="match status" value="1"/>
</dbReference>
<dbReference type="AlphaFoldDB" id="A0A8J2JFZ8"/>
<feature type="domain" description="C2H2-type" evidence="13">
    <location>
        <begin position="871"/>
        <end position="899"/>
    </location>
</feature>
<evidence type="ECO:0000256" key="2">
    <source>
        <dbReference type="ARBA" id="ARBA00006991"/>
    </source>
</evidence>
<dbReference type="PROSITE" id="PS50157">
    <property type="entry name" value="ZINC_FINGER_C2H2_2"/>
    <property type="match status" value="10"/>
</dbReference>
<dbReference type="GO" id="GO:0005634">
    <property type="term" value="C:nucleus"/>
    <property type="evidence" value="ECO:0007669"/>
    <property type="project" value="UniProtKB-SubCell"/>
</dbReference>
<keyword evidence="9" id="KW-0804">Transcription</keyword>
<evidence type="ECO:0000256" key="11">
    <source>
        <dbReference type="PROSITE-ProRule" id="PRU00042"/>
    </source>
</evidence>
<feature type="domain" description="C2H2-type" evidence="13">
    <location>
        <begin position="843"/>
        <end position="870"/>
    </location>
</feature>
<feature type="domain" description="C2H2-type" evidence="13">
    <location>
        <begin position="705"/>
        <end position="732"/>
    </location>
</feature>
<feature type="region of interest" description="Disordered" evidence="12">
    <location>
        <begin position="243"/>
        <end position="267"/>
    </location>
</feature>
<feature type="region of interest" description="Disordered" evidence="12">
    <location>
        <begin position="86"/>
        <end position="154"/>
    </location>
</feature>
<feature type="region of interest" description="Disordered" evidence="12">
    <location>
        <begin position="297"/>
        <end position="317"/>
    </location>
</feature>
<evidence type="ECO:0000256" key="4">
    <source>
        <dbReference type="ARBA" id="ARBA00022737"/>
    </source>
</evidence>
<evidence type="ECO:0000256" key="6">
    <source>
        <dbReference type="ARBA" id="ARBA00022833"/>
    </source>
</evidence>
<dbReference type="FunFam" id="3.30.160.60:FF:001506">
    <property type="entry name" value="Zinc finger protein"/>
    <property type="match status" value="1"/>
</dbReference>
<feature type="domain" description="C2H2-type" evidence="13">
    <location>
        <begin position="676"/>
        <end position="703"/>
    </location>
</feature>
<feature type="domain" description="C2H2-type" evidence="13">
    <location>
        <begin position="425"/>
        <end position="452"/>
    </location>
</feature>
<dbReference type="EMBL" id="CAJVCH010061844">
    <property type="protein sequence ID" value="CAG7719500.1"/>
    <property type="molecule type" value="Genomic_DNA"/>
</dbReference>
<keyword evidence="8" id="KW-0238">DNA-binding</keyword>
<feature type="compositionally biased region" description="Acidic residues" evidence="12">
    <location>
        <begin position="246"/>
        <end position="262"/>
    </location>
</feature>
<feature type="domain" description="C2H2-type" evidence="13">
    <location>
        <begin position="395"/>
        <end position="422"/>
    </location>
</feature>
<reference evidence="14" key="1">
    <citation type="submission" date="2021-06" db="EMBL/GenBank/DDBJ databases">
        <authorList>
            <person name="Hodson N. C."/>
            <person name="Mongue J. A."/>
            <person name="Jaron S. K."/>
        </authorList>
    </citation>
    <scope>NUCLEOTIDE SEQUENCE</scope>
</reference>
<comment type="subcellular location">
    <subcellularLocation>
        <location evidence="1">Nucleus</location>
    </subcellularLocation>
</comment>
<dbReference type="PANTHER" id="PTHR24379:SF125">
    <property type="entry name" value="C2H2-TYPE DOMAIN-CONTAINING PROTEIN"/>
    <property type="match status" value="1"/>
</dbReference>
<dbReference type="Proteomes" id="UP000708208">
    <property type="component" value="Unassembled WGS sequence"/>
</dbReference>
<feature type="domain" description="C2H2-type" evidence="13">
    <location>
        <begin position="273"/>
        <end position="303"/>
    </location>
</feature>
<dbReference type="PANTHER" id="PTHR24379">
    <property type="entry name" value="KRAB AND ZINC FINGER DOMAIN-CONTAINING"/>
    <property type="match status" value="1"/>
</dbReference>
<evidence type="ECO:0000256" key="1">
    <source>
        <dbReference type="ARBA" id="ARBA00004123"/>
    </source>
</evidence>
<feature type="compositionally biased region" description="Acidic residues" evidence="12">
    <location>
        <begin position="135"/>
        <end position="154"/>
    </location>
</feature>
<evidence type="ECO:0000256" key="12">
    <source>
        <dbReference type="SAM" id="MobiDB-lite"/>
    </source>
</evidence>
<dbReference type="OrthoDB" id="6077919at2759"/>
<evidence type="ECO:0000256" key="9">
    <source>
        <dbReference type="ARBA" id="ARBA00023163"/>
    </source>
</evidence>
<keyword evidence="7" id="KW-0805">Transcription regulation</keyword>
<accession>A0A8J2JFZ8</accession>
<evidence type="ECO:0000259" key="13">
    <source>
        <dbReference type="PROSITE" id="PS50157"/>
    </source>
</evidence>
<comment type="caution">
    <text evidence="14">The sequence shown here is derived from an EMBL/GenBank/DDBJ whole genome shotgun (WGS) entry which is preliminary data.</text>
</comment>
<keyword evidence="10" id="KW-0539">Nucleus</keyword>
<feature type="region of interest" description="Disordered" evidence="12">
    <location>
        <begin position="369"/>
        <end position="389"/>
    </location>
</feature>
<feature type="compositionally biased region" description="Low complexity" evidence="12">
    <location>
        <begin position="42"/>
        <end position="67"/>
    </location>
</feature>
<evidence type="ECO:0000313" key="15">
    <source>
        <dbReference type="Proteomes" id="UP000708208"/>
    </source>
</evidence>
<evidence type="ECO:0000313" key="14">
    <source>
        <dbReference type="EMBL" id="CAG7719500.1"/>
    </source>
</evidence>
<evidence type="ECO:0000256" key="8">
    <source>
        <dbReference type="ARBA" id="ARBA00023125"/>
    </source>
</evidence>
<dbReference type="InterPro" id="IPR013087">
    <property type="entry name" value="Znf_C2H2_type"/>
</dbReference>
<dbReference type="PROSITE" id="PS00028">
    <property type="entry name" value="ZINC_FINGER_C2H2_1"/>
    <property type="match status" value="10"/>
</dbReference>
<dbReference type="SMART" id="SM00355">
    <property type="entry name" value="ZnF_C2H2"/>
    <property type="match status" value="13"/>
</dbReference>
<keyword evidence="5 11" id="KW-0863">Zinc-finger</keyword>
<comment type="similarity">
    <text evidence="2">Belongs to the krueppel C2H2-type zinc-finger protein family.</text>
</comment>
<evidence type="ECO:0000256" key="10">
    <source>
        <dbReference type="ARBA" id="ARBA00023242"/>
    </source>
</evidence>
<dbReference type="FunFam" id="3.30.160.60:FF:002061">
    <property type="entry name" value="Uncharacterized protein"/>
    <property type="match status" value="1"/>
</dbReference>
<proteinExistence type="inferred from homology"/>
<dbReference type="Pfam" id="PF00096">
    <property type="entry name" value="zf-C2H2"/>
    <property type="match status" value="7"/>
</dbReference>
<gene>
    <name evidence="14" type="ORF">AFUS01_LOCUS8823</name>
</gene>
<name>A0A8J2JFZ8_9HEXA</name>
<feature type="domain" description="C2H2-type" evidence="13">
    <location>
        <begin position="733"/>
        <end position="760"/>
    </location>
</feature>
<keyword evidence="3" id="KW-0479">Metal-binding</keyword>
<keyword evidence="6" id="KW-0862">Zinc</keyword>
<sequence length="919" mass="103851">MAFVLRSSDGILKDGQKFTGTTTKLISCKDVGEKPPEDSPVPEENSPEVPEMDENSSSSEEIPISNPKIKSEHDHVKILSAYSLESSAVVEDPESDKGEVINQDDDSLPEVLPSPEIPTSLEIPPSPEVQLLIDEGQDRDEGQDPDEVPAEPDSLYEADCSEALSPLTGLPTDRITFEKISSTPDIKPVVEFKIQKKTDPKIGTYYTCPKCSQKYVTEDCVQEHLEYCEGIRSAIAVVTQNLESQADSDEDDDSDEDPDFSPEDSYQRKVNKFSCDYCTRRFDTLPGLRAHERIIHGHRLTKPQESPKSPPKPPKVSSRVFCGICNQKFSMKRSLRRHLYNVHLLSPDAVHLWLEKDNLISTSELSANVSIDKQPSPPPKRRKSSSARLPENVRYPCDRCPRDFSSKELLEEHELQHRLEIEKPYSCSFCDKSFFLRSYLEDHEKTHVNEYPYSCTICGECYNRQKDLDVHCSDNPGCLGGGGKVIEETWRFTLRNNRYPMAKDPEEPSRKIRLTRDSSLNAGIPDLSLEMDQMFEEDTEVWGDDDTDSSNSNDPMTMIETVQPSDIFQFEPVVKTEPVEGDDTSCPYCHAEFESEDSLEEHMEDCPNMNNEPYDSSSDQKPISNNFELSSILSFHPTGSNTILSKQFGCMICPKKFRFKSQLNRHVKIHTGDRPHSCDVCGGTFASRWHLSRHQMTHLVEQKVFFCDLCLTAFSRKKNFELHSKVHAKQKPFKCGECPACFKVKDELVLHMQVHAGRKTVPVPGLESVPVSTPPLPKLVPLPVSLKVPNPENLSAASNNTTFDPKFFVGKMKLPKLTPSVSVSVPPKGKRGRKKNPNRIFAFACDVCGHTFSRNHHLQRHKLIHTGERPFRCEQCDKSFSRKERLNAHMQKGHFQTQPLGHISVGTDHAPFVDEIMGL</sequence>
<feature type="domain" description="C2H2-type" evidence="13">
    <location>
        <begin position="648"/>
        <end position="675"/>
    </location>
</feature>
<dbReference type="GO" id="GO:0008270">
    <property type="term" value="F:zinc ion binding"/>
    <property type="evidence" value="ECO:0007669"/>
    <property type="project" value="UniProtKB-KW"/>
</dbReference>
<feature type="region of interest" description="Disordered" evidence="12">
    <location>
        <begin position="1"/>
        <end position="71"/>
    </location>
</feature>
<keyword evidence="15" id="KW-1185">Reference proteome</keyword>
<evidence type="ECO:0000256" key="3">
    <source>
        <dbReference type="ARBA" id="ARBA00022723"/>
    </source>
</evidence>
<evidence type="ECO:0000256" key="5">
    <source>
        <dbReference type="ARBA" id="ARBA00022771"/>
    </source>
</evidence>
<organism evidence="14 15">
    <name type="scientific">Allacma fusca</name>
    <dbReference type="NCBI Taxonomy" id="39272"/>
    <lineage>
        <taxon>Eukaryota</taxon>
        <taxon>Metazoa</taxon>
        <taxon>Ecdysozoa</taxon>
        <taxon>Arthropoda</taxon>
        <taxon>Hexapoda</taxon>
        <taxon>Collembola</taxon>
        <taxon>Symphypleona</taxon>
        <taxon>Sminthuridae</taxon>
        <taxon>Allacma</taxon>
    </lineage>
</organism>
<dbReference type="GO" id="GO:0003677">
    <property type="term" value="F:DNA binding"/>
    <property type="evidence" value="ECO:0007669"/>
    <property type="project" value="UniProtKB-KW"/>
</dbReference>